<gene>
    <name evidence="6" type="ORF">SMD27_13535</name>
</gene>
<reference evidence="6 7" key="1">
    <citation type="journal article" date="2016" name="Antonie Van Leeuwenhoek">
        <title>Dongia soli sp. nov., isolated from soil from Dokdo, Korea.</title>
        <authorList>
            <person name="Kim D.U."/>
            <person name="Lee H."/>
            <person name="Kim H."/>
            <person name="Kim S.G."/>
            <person name="Ka J.O."/>
        </authorList>
    </citation>
    <scope>NUCLEOTIDE SEQUENCE [LARGE SCALE GENOMIC DNA]</scope>
    <source>
        <strain evidence="6 7">D78</strain>
    </source>
</reference>
<sequence>MAFVYERDPQAIYRQSYATIEAEADLAALPQTLRPVAIRMIHACGMTDLPGNMAWRGDPIGAARQALAAGATILCDAQMVASGIIKRFFPSTDIRCDINAPGLADLAVKLGTTRSAAAVEMWRDVLAGSVAVIGNAPTALFHLIEMIESGGPKPAAIFGFPVGFVGAAESKDALIAADLGVPCLTLSGRRGGSAIAAAAINALSSEELRGNL</sequence>
<evidence type="ECO:0000256" key="2">
    <source>
        <dbReference type="ARBA" id="ARBA00009774"/>
    </source>
</evidence>
<dbReference type="RefSeq" id="WP_320508933.1">
    <property type="nucleotide sequence ID" value="NZ_JAXCLW010000003.1"/>
</dbReference>
<dbReference type="PANTHER" id="PTHR43588">
    <property type="entry name" value="COBALT-PRECORRIN-8 METHYLMUTASE"/>
    <property type="match status" value="1"/>
</dbReference>
<comment type="similarity">
    <text evidence="2">Belongs to the CobH/CbiC family.</text>
</comment>
<accession>A0ABU5ECD3</accession>
<evidence type="ECO:0000256" key="3">
    <source>
        <dbReference type="ARBA" id="ARBA00022573"/>
    </source>
</evidence>
<dbReference type="Pfam" id="PF02570">
    <property type="entry name" value="CbiC"/>
    <property type="match status" value="1"/>
</dbReference>
<keyword evidence="4 6" id="KW-0413">Isomerase</keyword>
<feature type="domain" description="Cobalamin biosynthesis precorrin-8X methylmutase CobH/CbiC" evidence="5">
    <location>
        <begin position="12"/>
        <end position="204"/>
    </location>
</feature>
<protein>
    <submittedName>
        <fullName evidence="6">Precorrin-8X methylmutase</fullName>
        <ecNumber evidence="6">5.4.99.61</ecNumber>
    </submittedName>
</protein>
<dbReference type="InterPro" id="IPR003722">
    <property type="entry name" value="Cbl_synth_CobH/CbiC"/>
</dbReference>
<comment type="pathway">
    <text evidence="1">Cofactor biosynthesis; adenosylcobalamin biosynthesis.</text>
</comment>
<dbReference type="EC" id="5.4.99.61" evidence="6"/>
<evidence type="ECO:0000256" key="4">
    <source>
        <dbReference type="ARBA" id="ARBA00023235"/>
    </source>
</evidence>
<dbReference type="SUPFAM" id="SSF63965">
    <property type="entry name" value="Precorrin-8X methylmutase CbiC/CobH"/>
    <property type="match status" value="1"/>
</dbReference>
<evidence type="ECO:0000313" key="6">
    <source>
        <dbReference type="EMBL" id="MDY0883868.1"/>
    </source>
</evidence>
<organism evidence="6 7">
    <name type="scientific">Dongia soli</name>
    <dbReference type="NCBI Taxonomy" id="600628"/>
    <lineage>
        <taxon>Bacteria</taxon>
        <taxon>Pseudomonadati</taxon>
        <taxon>Pseudomonadota</taxon>
        <taxon>Alphaproteobacteria</taxon>
        <taxon>Rhodospirillales</taxon>
        <taxon>Dongiaceae</taxon>
        <taxon>Dongia</taxon>
    </lineage>
</organism>
<dbReference type="EMBL" id="JAXCLW010000003">
    <property type="protein sequence ID" value="MDY0883868.1"/>
    <property type="molecule type" value="Genomic_DNA"/>
</dbReference>
<dbReference type="GO" id="GO:0016993">
    <property type="term" value="F:precorrin-8X methylmutase activity"/>
    <property type="evidence" value="ECO:0007669"/>
    <property type="project" value="UniProtKB-EC"/>
</dbReference>
<keyword evidence="7" id="KW-1185">Reference proteome</keyword>
<dbReference type="NCBIfam" id="NF006136">
    <property type="entry name" value="PRK08285.1"/>
    <property type="match status" value="1"/>
</dbReference>
<keyword evidence="3" id="KW-0169">Cobalamin biosynthesis</keyword>
<proteinExistence type="inferred from homology"/>
<dbReference type="PANTHER" id="PTHR43588:SF1">
    <property type="entry name" value="COBALT-PRECORRIN-8 METHYLMUTASE"/>
    <property type="match status" value="1"/>
</dbReference>
<evidence type="ECO:0000313" key="7">
    <source>
        <dbReference type="Proteomes" id="UP001279642"/>
    </source>
</evidence>
<name>A0ABU5ECD3_9PROT</name>
<evidence type="ECO:0000259" key="5">
    <source>
        <dbReference type="Pfam" id="PF02570"/>
    </source>
</evidence>
<dbReference type="InterPro" id="IPR036588">
    <property type="entry name" value="CobH/CbiC_sf"/>
</dbReference>
<comment type="caution">
    <text evidence="6">The sequence shown here is derived from an EMBL/GenBank/DDBJ whole genome shotgun (WGS) entry which is preliminary data.</text>
</comment>
<dbReference type="Proteomes" id="UP001279642">
    <property type="component" value="Unassembled WGS sequence"/>
</dbReference>
<dbReference type="Gene3D" id="3.40.50.10230">
    <property type="entry name" value="Cobalamin biosynthesis CobH/CbiC, precorrin-8X methylmutase"/>
    <property type="match status" value="1"/>
</dbReference>
<evidence type="ECO:0000256" key="1">
    <source>
        <dbReference type="ARBA" id="ARBA00004953"/>
    </source>
</evidence>